<dbReference type="Pfam" id="PF14226">
    <property type="entry name" value="DIOX_N"/>
    <property type="match status" value="1"/>
</dbReference>
<evidence type="ECO:0000313" key="6">
    <source>
        <dbReference type="EMBL" id="CAL4767679.1"/>
    </source>
</evidence>
<dbReference type="InterPro" id="IPR044861">
    <property type="entry name" value="IPNS-like_FE2OG_OXY"/>
</dbReference>
<reference evidence="4" key="1">
    <citation type="submission" date="2022-10" db="EMBL/GenBank/DDBJ databases">
        <authorList>
            <person name="Chen Y."/>
            <person name="Dougan E. K."/>
            <person name="Chan C."/>
            <person name="Rhodes N."/>
            <person name="Thang M."/>
        </authorList>
    </citation>
    <scope>NUCLEOTIDE SEQUENCE</scope>
</reference>
<dbReference type="EMBL" id="CAMXCT030000556">
    <property type="protein sequence ID" value="CAL4767679.1"/>
    <property type="molecule type" value="Genomic_DNA"/>
</dbReference>
<dbReference type="InterPro" id="IPR026992">
    <property type="entry name" value="DIOX_N"/>
</dbReference>
<comment type="caution">
    <text evidence="4">The sequence shown here is derived from an EMBL/GenBank/DDBJ whole genome shotgun (WGS) entry which is preliminary data.</text>
</comment>
<keyword evidence="1" id="KW-0479">Metal-binding</keyword>
<keyword evidence="6" id="KW-0223">Dioxygenase</keyword>
<feature type="chain" id="PRO_5043269858" evidence="2">
    <location>
        <begin position="21"/>
        <end position="354"/>
    </location>
</feature>
<dbReference type="EMBL" id="CAMXCT010000556">
    <property type="protein sequence ID" value="CAI3980367.1"/>
    <property type="molecule type" value="Genomic_DNA"/>
</dbReference>
<feature type="domain" description="Fe2OG dioxygenase" evidence="3">
    <location>
        <begin position="180"/>
        <end position="289"/>
    </location>
</feature>
<feature type="signal peptide" evidence="2">
    <location>
        <begin position="1"/>
        <end position="20"/>
    </location>
</feature>
<comment type="similarity">
    <text evidence="1">Belongs to the iron/ascorbate-dependent oxidoreductase family.</text>
</comment>
<evidence type="ECO:0000256" key="2">
    <source>
        <dbReference type="SAM" id="SignalP"/>
    </source>
</evidence>
<dbReference type="AlphaFoldDB" id="A0A9P1BW97"/>
<organism evidence="4">
    <name type="scientific">Cladocopium goreaui</name>
    <dbReference type="NCBI Taxonomy" id="2562237"/>
    <lineage>
        <taxon>Eukaryota</taxon>
        <taxon>Sar</taxon>
        <taxon>Alveolata</taxon>
        <taxon>Dinophyceae</taxon>
        <taxon>Suessiales</taxon>
        <taxon>Symbiodiniaceae</taxon>
        <taxon>Cladocopium</taxon>
    </lineage>
</organism>
<proteinExistence type="inferred from homology"/>
<dbReference type="PANTHER" id="PTHR47990">
    <property type="entry name" value="2-OXOGLUTARATE (2OG) AND FE(II)-DEPENDENT OXYGENASE SUPERFAMILY PROTEIN-RELATED"/>
    <property type="match status" value="1"/>
</dbReference>
<dbReference type="Gene3D" id="2.60.120.330">
    <property type="entry name" value="B-lactam Antibiotic, Isopenicillin N Synthase, Chain"/>
    <property type="match status" value="1"/>
</dbReference>
<evidence type="ECO:0000313" key="7">
    <source>
        <dbReference type="Proteomes" id="UP001152797"/>
    </source>
</evidence>
<dbReference type="EMBL" id="CAMXCT020000556">
    <property type="protein sequence ID" value="CAL1133742.1"/>
    <property type="molecule type" value="Genomic_DNA"/>
</dbReference>
<evidence type="ECO:0000256" key="1">
    <source>
        <dbReference type="RuleBase" id="RU003682"/>
    </source>
</evidence>
<protein>
    <submittedName>
        <fullName evidence="6">Jasmonate-induced oxygenase 4 (2-oxoglutarate-dependent dioxygenase JOX4) (Anthocyanidin synthase) (Jasmonic acid oxidase 4)</fullName>
    </submittedName>
</protein>
<reference evidence="5" key="2">
    <citation type="submission" date="2024-04" db="EMBL/GenBank/DDBJ databases">
        <authorList>
            <person name="Chen Y."/>
            <person name="Shah S."/>
            <person name="Dougan E. K."/>
            <person name="Thang M."/>
            <person name="Chan C."/>
        </authorList>
    </citation>
    <scope>NUCLEOTIDE SEQUENCE [LARGE SCALE GENOMIC DNA]</scope>
</reference>
<dbReference type="InterPro" id="IPR050231">
    <property type="entry name" value="Iron_ascorbate_oxido_reductase"/>
</dbReference>
<name>A0A9P1BW97_9DINO</name>
<dbReference type="Pfam" id="PF03171">
    <property type="entry name" value="2OG-FeII_Oxy"/>
    <property type="match status" value="1"/>
</dbReference>
<keyword evidence="1" id="KW-0560">Oxidoreductase</keyword>
<dbReference type="InterPro" id="IPR027443">
    <property type="entry name" value="IPNS-like_sf"/>
</dbReference>
<keyword evidence="2" id="KW-0732">Signal</keyword>
<dbReference type="OrthoDB" id="627829at2759"/>
<evidence type="ECO:0000313" key="4">
    <source>
        <dbReference type="EMBL" id="CAI3980367.1"/>
    </source>
</evidence>
<sequence length="354" mass="38433">MWRLLLVVASAEIQLPVVDLEKSNWKERAVEVLQTNASFLLVNHGLGNSSSGLWSKALSASRQLFALPEESKAEVAAGPPTADAPVVRGYFGVGAESGTRASRFECKEGISLAAGERSVRLAPNRLPKDLPPEQLSPLETMPAQLRLLALRLADGIADVAQQRKILIPEDAAFLAGGGDGLEAFRVFHYLPTADRCAGRAPSTAELLWSSDHTDWGSLTIIAQDSSDGGIEIFQDGEYHRVRSQEGALIVNGGDYLELVSHGVLPSPLHRVRESTPTSGRSSLVYFHYPVGSSPLRPSDVKKAQERRSVAPKPKGLVFNTLTDGLETLDEVITYKKHLQRKWMGVRATGPKTEL</sequence>
<dbReference type="Proteomes" id="UP001152797">
    <property type="component" value="Unassembled WGS sequence"/>
</dbReference>
<dbReference type="SUPFAM" id="SSF51197">
    <property type="entry name" value="Clavaminate synthase-like"/>
    <property type="match status" value="1"/>
</dbReference>
<evidence type="ECO:0000313" key="5">
    <source>
        <dbReference type="EMBL" id="CAL1133742.1"/>
    </source>
</evidence>
<dbReference type="InterPro" id="IPR005123">
    <property type="entry name" value="Oxoglu/Fe-dep_dioxygenase_dom"/>
</dbReference>
<accession>A0A9P1BW97</accession>
<dbReference type="GO" id="GO:0051213">
    <property type="term" value="F:dioxygenase activity"/>
    <property type="evidence" value="ECO:0007669"/>
    <property type="project" value="UniProtKB-KW"/>
</dbReference>
<keyword evidence="1" id="KW-0408">Iron</keyword>
<evidence type="ECO:0000259" key="3">
    <source>
        <dbReference type="PROSITE" id="PS51471"/>
    </source>
</evidence>
<dbReference type="PROSITE" id="PS51471">
    <property type="entry name" value="FE2OG_OXY"/>
    <property type="match status" value="1"/>
</dbReference>
<gene>
    <name evidence="4" type="ORF">C1SCF055_LOCUS8246</name>
</gene>
<keyword evidence="7" id="KW-1185">Reference proteome</keyword>
<dbReference type="GO" id="GO:0046872">
    <property type="term" value="F:metal ion binding"/>
    <property type="evidence" value="ECO:0007669"/>
    <property type="project" value="UniProtKB-KW"/>
</dbReference>